<name>G9WY96_9FIRM</name>
<dbReference type="PANTHER" id="PTHR43384">
    <property type="entry name" value="SEPTUM SITE-DETERMINING PROTEIN MIND HOMOLOG, CHLOROPLASTIC-RELATED"/>
    <property type="match status" value="1"/>
</dbReference>
<dbReference type="InterPro" id="IPR027417">
    <property type="entry name" value="P-loop_NTPase"/>
</dbReference>
<evidence type="ECO:0000256" key="2">
    <source>
        <dbReference type="ARBA" id="ARBA00022840"/>
    </source>
</evidence>
<comment type="caution">
    <text evidence="3">The sequence shown here is derived from an EMBL/GenBank/DDBJ whole genome shotgun (WGS) entry which is preliminary data.</text>
</comment>
<dbReference type="RefSeq" id="WP_009525382.1">
    <property type="nucleotide sequence ID" value="NZ_JH414551.1"/>
</dbReference>
<dbReference type="Proteomes" id="UP000006437">
    <property type="component" value="Unassembled WGS sequence"/>
</dbReference>
<dbReference type="InterPro" id="IPR033756">
    <property type="entry name" value="YlxH/NBP35"/>
</dbReference>
<evidence type="ECO:0000256" key="1">
    <source>
        <dbReference type="ARBA" id="ARBA00022741"/>
    </source>
</evidence>
<dbReference type="GO" id="GO:0016887">
    <property type="term" value="F:ATP hydrolysis activity"/>
    <property type="evidence" value="ECO:0007669"/>
    <property type="project" value="TreeGrafter"/>
</dbReference>
<protein>
    <recommendedName>
        <fullName evidence="5">Flagellar biosynthesis protein FlhG</fullName>
    </recommendedName>
</protein>
<dbReference type="EMBL" id="AFZE01000002">
    <property type="protein sequence ID" value="EHL16600.1"/>
    <property type="molecule type" value="Genomic_DNA"/>
</dbReference>
<organism evidence="3 4">
    <name type="scientific">Peptoanaerobacter stomatis</name>
    <dbReference type="NCBI Taxonomy" id="796937"/>
    <lineage>
        <taxon>Bacteria</taxon>
        <taxon>Bacillati</taxon>
        <taxon>Bacillota</taxon>
        <taxon>Clostridia</taxon>
        <taxon>Peptostreptococcales</taxon>
        <taxon>Filifactoraceae</taxon>
        <taxon>Peptoanaerobacter</taxon>
    </lineage>
</organism>
<dbReference type="SUPFAM" id="SSF52540">
    <property type="entry name" value="P-loop containing nucleoside triphosphate hydrolases"/>
    <property type="match status" value="1"/>
</dbReference>
<dbReference type="GO" id="GO:0005524">
    <property type="term" value="F:ATP binding"/>
    <property type="evidence" value="ECO:0007669"/>
    <property type="project" value="UniProtKB-KW"/>
</dbReference>
<dbReference type="GO" id="GO:0051782">
    <property type="term" value="P:negative regulation of cell division"/>
    <property type="evidence" value="ECO:0007669"/>
    <property type="project" value="TreeGrafter"/>
</dbReference>
<evidence type="ECO:0000313" key="4">
    <source>
        <dbReference type="Proteomes" id="UP000006437"/>
    </source>
</evidence>
<reference evidence="3 4" key="1">
    <citation type="submission" date="2011-08" db="EMBL/GenBank/DDBJ databases">
        <title>The Genome Sequence of Eubacteriaceae bacterium ACC19a.</title>
        <authorList>
            <consortium name="The Broad Institute Genome Sequencing Platform"/>
            <person name="Earl A."/>
            <person name="Ward D."/>
            <person name="Feldgarden M."/>
            <person name="Gevers D."/>
            <person name="Sizova M."/>
            <person name="Hazen A."/>
            <person name="Epstein S."/>
            <person name="Young S.K."/>
            <person name="Zeng Q."/>
            <person name="Gargeya S."/>
            <person name="Fitzgerald M."/>
            <person name="Haas B."/>
            <person name="Abouelleil A."/>
            <person name="Alvarado L."/>
            <person name="Arachchi H.M."/>
            <person name="Berlin A."/>
            <person name="Brown A."/>
            <person name="Chapman S.B."/>
            <person name="Chen Z."/>
            <person name="Dunbar C."/>
            <person name="Freedman E."/>
            <person name="Gearin G."/>
            <person name="Gellesch M."/>
            <person name="Goldberg J."/>
            <person name="Griggs A."/>
            <person name="Gujja S."/>
            <person name="Heiman D."/>
            <person name="Howarth C."/>
            <person name="Larson L."/>
            <person name="Lui A."/>
            <person name="MacDonald P.J.P."/>
            <person name="Montmayeur A."/>
            <person name="Murphy C."/>
            <person name="Neiman D."/>
            <person name="Pearson M."/>
            <person name="Priest M."/>
            <person name="Roberts A."/>
            <person name="Saif S."/>
            <person name="Shea T."/>
            <person name="Shenoy N."/>
            <person name="Sisk P."/>
            <person name="Stolte C."/>
            <person name="Sykes S."/>
            <person name="Wortman J."/>
            <person name="Nusbaum C."/>
            <person name="Birren B."/>
        </authorList>
    </citation>
    <scope>NUCLEOTIDE SEQUENCE [LARGE SCALE GENOMIC DNA]</scope>
    <source>
        <strain evidence="3 4">ACC19a</strain>
    </source>
</reference>
<dbReference type="PIRSF" id="PIRSF003092">
    <property type="entry name" value="MinD"/>
    <property type="match status" value="1"/>
</dbReference>
<keyword evidence="1" id="KW-0547">Nucleotide-binding</keyword>
<dbReference type="InterPro" id="IPR025501">
    <property type="entry name" value="MinD_FleN"/>
</dbReference>
<dbReference type="BioCyc" id="EBAC796937-HMP:GMGH-1149-MONOMER"/>
<dbReference type="PANTHER" id="PTHR43384:SF4">
    <property type="entry name" value="CELLULOSE BIOSYNTHESIS PROTEIN BCSQ-RELATED"/>
    <property type="match status" value="1"/>
</dbReference>
<dbReference type="GO" id="GO:0009898">
    <property type="term" value="C:cytoplasmic side of plasma membrane"/>
    <property type="evidence" value="ECO:0007669"/>
    <property type="project" value="TreeGrafter"/>
</dbReference>
<evidence type="ECO:0008006" key="5">
    <source>
        <dbReference type="Google" id="ProtNLM"/>
    </source>
</evidence>
<dbReference type="Gene3D" id="3.40.50.300">
    <property type="entry name" value="P-loop containing nucleotide triphosphate hydrolases"/>
    <property type="match status" value="1"/>
</dbReference>
<evidence type="ECO:0000313" key="3">
    <source>
        <dbReference type="EMBL" id="EHL16600.1"/>
    </source>
</evidence>
<gene>
    <name evidence="3" type="ORF">HMPREF9629_01147</name>
</gene>
<dbReference type="GO" id="GO:0005829">
    <property type="term" value="C:cytosol"/>
    <property type="evidence" value="ECO:0007669"/>
    <property type="project" value="TreeGrafter"/>
</dbReference>
<dbReference type="Pfam" id="PF10609">
    <property type="entry name" value="ParA"/>
    <property type="match status" value="1"/>
</dbReference>
<dbReference type="CDD" id="cd02038">
    <property type="entry name" value="FlhG-like"/>
    <property type="match status" value="1"/>
</dbReference>
<dbReference type="PATRIC" id="fig|796937.3.peg.339"/>
<dbReference type="InterPro" id="IPR050625">
    <property type="entry name" value="ParA/MinD_ATPase"/>
</dbReference>
<dbReference type="AlphaFoldDB" id="G9WY96"/>
<proteinExistence type="predicted"/>
<dbReference type="InterPro" id="IPR033875">
    <property type="entry name" value="FlhG"/>
</dbReference>
<accession>G9WY96</accession>
<sequence length="288" mass="31569">MINDQAQGLRDFVNNLQIEDLKIEGPKVLCVSSGKGGVGKSNFTTNIALELSKRGKRVIIIDADFGLANIEILFGIVSKNSFLDLINNELDIKDIMVEMDNGIKLISGGSGILELANVNDNKLNKVVNSIAQLKDMADYIIIDTGAGISNVVTAFTHISEEVIVVTTCEPTSVADAYALIKMIIKKNPKKTINIVVNRADTIREADAVFENINSVSKKFINKELRYLGYIYNDTAVSKAVKCQKAFVDFLPSSNAAKCIRSICDKMLDTQVSAGGFLKFMDKFKGLFR</sequence>
<keyword evidence="2" id="KW-0067">ATP-binding</keyword>
<dbReference type="HOGENOM" id="CLU_037612_0_0_9"/>